<dbReference type="AlphaFoldDB" id="A0A812VI61"/>
<feature type="region of interest" description="Disordered" evidence="2">
    <location>
        <begin position="401"/>
        <end position="438"/>
    </location>
</feature>
<keyword evidence="1" id="KW-0175">Coiled coil</keyword>
<proteinExistence type="predicted"/>
<feature type="compositionally biased region" description="Low complexity" evidence="2">
    <location>
        <begin position="324"/>
        <end position="338"/>
    </location>
</feature>
<dbReference type="Proteomes" id="UP000604046">
    <property type="component" value="Unassembled WGS sequence"/>
</dbReference>
<feature type="compositionally biased region" description="Basic and acidic residues" evidence="2">
    <location>
        <begin position="110"/>
        <end position="156"/>
    </location>
</feature>
<sequence length="778" mass="90251">MTRLERESQEALDRARMMRDCSARELAEAEEAVKSADRQKEFLRAMAEAETQPDHFSPCGTRSENLERETGSFLKKSRSSASFSPSLDPTQLSMKEALKRQKTKSLAEQQLREMEESRRLRARQEAEAQELREREARRLKEQQEAEAREREALRLREQQEARDKMLRLREQQEAAAREMEALRLREQQEARDKELRLREQQEAEAREMEALRLREQQEARDKELRLKEQQEAVAREREALRLKEQQEARDKELRLREQQEAEAKTKEPGEGLTDPRLLELRRKHEMLEGHVAQRESAHHALKRQLSDSPTSPGCTSQKSSEAARSFQRLSLSRSQTSLEAESMNQYMQDIASEHCTEEEKSSKRRKLEAELVLAQADRMREAALAQLRLEQELAAALSTEPLQQAPTPPSSTQQPPQKHGPSSLTPKQLQEAEDQATEAMKRMAPRFADRLSDVSDGEERKEMLSEMLLKVYESHLETTMELEPLPSSGNVESQRGVASTKGKSPAGRLEDGTLPEQDPQAVINSATHKLAWNCLYRMVQLNSRGDLRVDRDVYDKWHSKEAGVKDQLFRDFVQKCYKEKDPEGNKMRLEKLITYRREKIRQQKSNVIRAWWTETDMTKAEWKCKYENVDKFLVEIEDRVDDESLYLLRLQEEVAAASGELPEDFGGFNLDAPLDDMHRDLDAGPAEAFQDHNKVKLEQFPEIEEGMLTARIKKYKDAALARKQRLKSTEDRLTLEGSTGHESFGCKNIFSGLNDMCFTHKRVEKRDIYIYICRFIYT</sequence>
<gene>
    <name evidence="3" type="ORF">SNAT2548_LOCUS35189</name>
</gene>
<evidence type="ECO:0008006" key="5">
    <source>
        <dbReference type="Google" id="ProtNLM"/>
    </source>
</evidence>
<name>A0A812VI61_9DINO</name>
<evidence type="ECO:0000313" key="3">
    <source>
        <dbReference type="EMBL" id="CAE7619170.1"/>
    </source>
</evidence>
<feature type="region of interest" description="Disordered" evidence="2">
    <location>
        <begin position="188"/>
        <end position="225"/>
    </location>
</feature>
<feature type="compositionally biased region" description="Polar residues" evidence="2">
    <location>
        <begin position="487"/>
        <end position="497"/>
    </location>
</feature>
<reference evidence="3" key="1">
    <citation type="submission" date="2021-02" db="EMBL/GenBank/DDBJ databases">
        <authorList>
            <person name="Dougan E. K."/>
            <person name="Rhodes N."/>
            <person name="Thang M."/>
            <person name="Chan C."/>
        </authorList>
    </citation>
    <scope>NUCLEOTIDE SEQUENCE</scope>
</reference>
<feature type="region of interest" description="Disordered" evidence="2">
    <location>
        <begin position="244"/>
        <end position="278"/>
    </location>
</feature>
<feature type="compositionally biased region" description="Polar residues" evidence="2">
    <location>
        <begin position="306"/>
        <end position="322"/>
    </location>
</feature>
<protein>
    <recommendedName>
        <fullName evidence="5">Reticulocyte-binding protein 2-like a</fullName>
    </recommendedName>
</protein>
<feature type="region of interest" description="Disordered" evidence="2">
    <location>
        <begin position="481"/>
        <end position="516"/>
    </location>
</feature>
<feature type="region of interest" description="Disordered" evidence="2">
    <location>
        <begin position="48"/>
        <end position="156"/>
    </location>
</feature>
<dbReference type="OrthoDB" id="442622at2759"/>
<feature type="compositionally biased region" description="Basic and acidic residues" evidence="2">
    <location>
        <begin position="244"/>
        <end position="269"/>
    </location>
</feature>
<dbReference type="EMBL" id="CAJNDS010002851">
    <property type="protein sequence ID" value="CAE7619170.1"/>
    <property type="molecule type" value="Genomic_DNA"/>
</dbReference>
<organism evidence="3 4">
    <name type="scientific">Symbiodinium natans</name>
    <dbReference type="NCBI Taxonomy" id="878477"/>
    <lineage>
        <taxon>Eukaryota</taxon>
        <taxon>Sar</taxon>
        <taxon>Alveolata</taxon>
        <taxon>Dinophyceae</taxon>
        <taxon>Suessiales</taxon>
        <taxon>Symbiodiniaceae</taxon>
        <taxon>Symbiodinium</taxon>
    </lineage>
</organism>
<feature type="region of interest" description="Disordered" evidence="2">
    <location>
        <begin position="291"/>
        <end position="339"/>
    </location>
</feature>
<evidence type="ECO:0000256" key="1">
    <source>
        <dbReference type="SAM" id="Coils"/>
    </source>
</evidence>
<evidence type="ECO:0000313" key="4">
    <source>
        <dbReference type="Proteomes" id="UP000604046"/>
    </source>
</evidence>
<feature type="coiled-coil region" evidence="1">
    <location>
        <begin position="12"/>
        <end position="46"/>
    </location>
</feature>
<accession>A0A812VI61</accession>
<keyword evidence="4" id="KW-1185">Reference proteome</keyword>
<evidence type="ECO:0000256" key="2">
    <source>
        <dbReference type="SAM" id="MobiDB-lite"/>
    </source>
</evidence>
<comment type="caution">
    <text evidence="3">The sequence shown here is derived from an EMBL/GenBank/DDBJ whole genome shotgun (WGS) entry which is preliminary data.</text>
</comment>